<feature type="compositionally biased region" description="Acidic residues" evidence="1">
    <location>
        <begin position="224"/>
        <end position="249"/>
    </location>
</feature>
<feature type="compositionally biased region" description="Acidic residues" evidence="1">
    <location>
        <begin position="340"/>
        <end position="349"/>
    </location>
</feature>
<evidence type="ECO:0000256" key="1">
    <source>
        <dbReference type="SAM" id="MobiDB-lite"/>
    </source>
</evidence>
<proteinExistence type="predicted"/>
<protein>
    <submittedName>
        <fullName evidence="3">Uncharacterized protein</fullName>
    </submittedName>
</protein>
<feature type="compositionally biased region" description="Acidic residues" evidence="1">
    <location>
        <begin position="382"/>
        <end position="409"/>
    </location>
</feature>
<dbReference type="AlphaFoldDB" id="A0A6A6WS13"/>
<feature type="compositionally biased region" description="Pro residues" evidence="1">
    <location>
        <begin position="37"/>
        <end position="54"/>
    </location>
</feature>
<feature type="compositionally biased region" description="Pro residues" evidence="1">
    <location>
        <begin position="299"/>
        <end position="310"/>
    </location>
</feature>
<feature type="chain" id="PRO_5025607409" evidence="2">
    <location>
        <begin position="18"/>
        <end position="855"/>
    </location>
</feature>
<organism evidence="3 4">
    <name type="scientific">Melanomma pulvis-pyrius CBS 109.77</name>
    <dbReference type="NCBI Taxonomy" id="1314802"/>
    <lineage>
        <taxon>Eukaryota</taxon>
        <taxon>Fungi</taxon>
        <taxon>Dikarya</taxon>
        <taxon>Ascomycota</taxon>
        <taxon>Pezizomycotina</taxon>
        <taxon>Dothideomycetes</taxon>
        <taxon>Pleosporomycetidae</taxon>
        <taxon>Pleosporales</taxon>
        <taxon>Melanommataceae</taxon>
        <taxon>Melanomma</taxon>
    </lineage>
</organism>
<gene>
    <name evidence="3" type="ORF">K505DRAFT_398304</name>
</gene>
<dbReference type="OrthoDB" id="3798666at2759"/>
<reference evidence="3" key="1">
    <citation type="journal article" date="2020" name="Stud. Mycol.">
        <title>101 Dothideomycetes genomes: a test case for predicting lifestyles and emergence of pathogens.</title>
        <authorList>
            <person name="Haridas S."/>
            <person name="Albert R."/>
            <person name="Binder M."/>
            <person name="Bloem J."/>
            <person name="Labutti K."/>
            <person name="Salamov A."/>
            <person name="Andreopoulos B."/>
            <person name="Baker S."/>
            <person name="Barry K."/>
            <person name="Bills G."/>
            <person name="Bluhm B."/>
            <person name="Cannon C."/>
            <person name="Castanera R."/>
            <person name="Culley D."/>
            <person name="Daum C."/>
            <person name="Ezra D."/>
            <person name="Gonzalez J."/>
            <person name="Henrissat B."/>
            <person name="Kuo A."/>
            <person name="Liang C."/>
            <person name="Lipzen A."/>
            <person name="Lutzoni F."/>
            <person name="Magnuson J."/>
            <person name="Mondo S."/>
            <person name="Nolan M."/>
            <person name="Ohm R."/>
            <person name="Pangilinan J."/>
            <person name="Park H.-J."/>
            <person name="Ramirez L."/>
            <person name="Alfaro M."/>
            <person name="Sun H."/>
            <person name="Tritt A."/>
            <person name="Yoshinaga Y."/>
            <person name="Zwiers L.-H."/>
            <person name="Turgeon B."/>
            <person name="Goodwin S."/>
            <person name="Spatafora J."/>
            <person name="Crous P."/>
            <person name="Grigoriev I."/>
        </authorList>
    </citation>
    <scope>NUCLEOTIDE SEQUENCE</scope>
    <source>
        <strain evidence="3">CBS 109.77</strain>
    </source>
</reference>
<keyword evidence="4" id="KW-1185">Reference proteome</keyword>
<keyword evidence="2" id="KW-0732">Signal</keyword>
<feature type="region of interest" description="Disordered" evidence="1">
    <location>
        <begin position="101"/>
        <end position="425"/>
    </location>
</feature>
<feature type="compositionally biased region" description="Pro residues" evidence="1">
    <location>
        <begin position="540"/>
        <end position="551"/>
    </location>
</feature>
<evidence type="ECO:0000313" key="3">
    <source>
        <dbReference type="EMBL" id="KAF2786681.1"/>
    </source>
</evidence>
<feature type="region of interest" description="Disordered" evidence="1">
    <location>
        <begin position="519"/>
        <end position="556"/>
    </location>
</feature>
<feature type="compositionally biased region" description="Polar residues" evidence="1">
    <location>
        <begin position="101"/>
        <end position="110"/>
    </location>
</feature>
<evidence type="ECO:0000256" key="2">
    <source>
        <dbReference type="SAM" id="SignalP"/>
    </source>
</evidence>
<sequence>MAPLRLALFGLVASVHAVNLPSSYWVSWDTGPAAAPTKPPVVPSKPSVEPFPWPHPHKTSKKSTVVPPKTSTKATPKTTKATLAPPKTSNIISLHPPSYSVSWDTGSAPSPTDEPEPPVFPIPSDQISLGPPSYSISWDTGVGSGPTDVPEPPIFPTPSDQISLGPPSYSISWDTGVPAGPTATAEPTEDPEDPEYPPGPPATSNQISLGQPSASVSWNRRQEEEPEPTEVPEPEFPEEPLPEEPEDPDFPALPNFPQPAPSNVIGITPPKYTIIWGKRQDDEPEPTASPEEPEFPEFPEFPPLPLPTPPSQITLLPPKYSISWGKRQDEPEPTAFPEEPLPEEPEDPDSPAFPNFPQPTPSNDIGITPPKATIIWGKRQEDEPEPTDFPEPEPEDPEEPFPEEPEEPEFPFPAQPTPSNVIGITPPKATIIWGKREAAPATNSYGFSFPTQIVSFQPPKGPKPTRPVYVSWGKRQDDEVTLLPPSASISWGKREEQAPSDTYGLQFPSMSFSWWKPPPKPTSAHVSWGKRQDEDEPTEVPAPPLPIPTPPNQVTLLPPKASVSWGKREADAQFDTHEIHPTGGYMSWGKREAEAQDNTQDIYPTGGYLSWGKREAEAQVNTHIIHHSGGYLSWGRDTAPEPTGAAILVEREVPECLLTKTVTRPVPCPLIICPLGCPSTPPTDTEALLEDTAEGLDCPLTFTVPSKCPTCNCPTPIKPPTALPPSLTLTYKPTPPPIPTTFIIITPGPKPPITKPAPTGCPTSTVTVAPPCVPPLCPLQNIACDFNRVEPVLEKVRRVEKTIVTIKTISPIGTLSIGLPTPVASSCTKAVTKTVALSCPTYTCVPWCEAYQVVR</sequence>
<accession>A0A6A6WS13</accession>
<evidence type="ECO:0000313" key="4">
    <source>
        <dbReference type="Proteomes" id="UP000799757"/>
    </source>
</evidence>
<feature type="signal peptide" evidence="2">
    <location>
        <begin position="1"/>
        <end position="17"/>
    </location>
</feature>
<dbReference type="EMBL" id="MU002424">
    <property type="protein sequence ID" value="KAF2786681.1"/>
    <property type="molecule type" value="Genomic_DNA"/>
</dbReference>
<feature type="compositionally biased region" description="Low complexity" evidence="1">
    <location>
        <begin position="64"/>
        <end position="89"/>
    </location>
</feature>
<dbReference type="Proteomes" id="UP000799757">
    <property type="component" value="Unassembled WGS sequence"/>
</dbReference>
<feature type="region of interest" description="Disordered" evidence="1">
    <location>
        <begin position="35"/>
        <end position="89"/>
    </location>
</feature>
<feature type="compositionally biased region" description="Polar residues" evidence="1">
    <location>
        <begin position="204"/>
        <end position="219"/>
    </location>
</feature>
<name>A0A6A6WS13_9PLEO</name>